<keyword evidence="2" id="KW-1185">Reference proteome</keyword>
<accession>A0ACB8TLC8</accession>
<reference evidence="1" key="2">
    <citation type="journal article" date="2022" name="New Phytol.">
        <title>Evolutionary transition to the ectomycorrhizal habit in the genomes of a hyperdiverse lineage of mushroom-forming fungi.</title>
        <authorList>
            <person name="Looney B."/>
            <person name="Miyauchi S."/>
            <person name="Morin E."/>
            <person name="Drula E."/>
            <person name="Courty P.E."/>
            <person name="Kohler A."/>
            <person name="Kuo A."/>
            <person name="LaButti K."/>
            <person name="Pangilinan J."/>
            <person name="Lipzen A."/>
            <person name="Riley R."/>
            <person name="Andreopoulos W."/>
            <person name="He G."/>
            <person name="Johnson J."/>
            <person name="Nolan M."/>
            <person name="Tritt A."/>
            <person name="Barry K.W."/>
            <person name="Grigoriev I.V."/>
            <person name="Nagy L.G."/>
            <person name="Hibbett D."/>
            <person name="Henrissat B."/>
            <person name="Matheny P.B."/>
            <person name="Labbe J."/>
            <person name="Martin F.M."/>
        </authorList>
    </citation>
    <scope>NUCLEOTIDE SEQUENCE</scope>
    <source>
        <strain evidence="1">HHB10654</strain>
    </source>
</reference>
<protein>
    <submittedName>
        <fullName evidence="1">Uncharacterized protein</fullName>
    </submittedName>
</protein>
<dbReference type="EMBL" id="MU277187">
    <property type="protein sequence ID" value="KAI0069262.1"/>
    <property type="molecule type" value="Genomic_DNA"/>
</dbReference>
<dbReference type="Proteomes" id="UP000814140">
    <property type="component" value="Unassembled WGS sequence"/>
</dbReference>
<reference evidence="1" key="1">
    <citation type="submission" date="2021-03" db="EMBL/GenBank/DDBJ databases">
        <authorList>
            <consortium name="DOE Joint Genome Institute"/>
            <person name="Ahrendt S."/>
            <person name="Looney B.P."/>
            <person name="Miyauchi S."/>
            <person name="Morin E."/>
            <person name="Drula E."/>
            <person name="Courty P.E."/>
            <person name="Chicoki N."/>
            <person name="Fauchery L."/>
            <person name="Kohler A."/>
            <person name="Kuo A."/>
            <person name="Labutti K."/>
            <person name="Pangilinan J."/>
            <person name="Lipzen A."/>
            <person name="Riley R."/>
            <person name="Andreopoulos W."/>
            <person name="He G."/>
            <person name="Johnson J."/>
            <person name="Barry K.W."/>
            <person name="Grigoriev I.V."/>
            <person name="Nagy L."/>
            <person name="Hibbett D."/>
            <person name="Henrissat B."/>
            <person name="Matheny P.B."/>
            <person name="Labbe J."/>
            <person name="Martin F."/>
        </authorList>
    </citation>
    <scope>NUCLEOTIDE SEQUENCE</scope>
    <source>
        <strain evidence="1">HHB10654</strain>
    </source>
</reference>
<comment type="caution">
    <text evidence="1">The sequence shown here is derived from an EMBL/GenBank/DDBJ whole genome shotgun (WGS) entry which is preliminary data.</text>
</comment>
<evidence type="ECO:0000313" key="1">
    <source>
        <dbReference type="EMBL" id="KAI0069262.1"/>
    </source>
</evidence>
<organism evidence="1 2">
    <name type="scientific">Artomyces pyxidatus</name>
    <dbReference type="NCBI Taxonomy" id="48021"/>
    <lineage>
        <taxon>Eukaryota</taxon>
        <taxon>Fungi</taxon>
        <taxon>Dikarya</taxon>
        <taxon>Basidiomycota</taxon>
        <taxon>Agaricomycotina</taxon>
        <taxon>Agaricomycetes</taxon>
        <taxon>Russulales</taxon>
        <taxon>Auriscalpiaceae</taxon>
        <taxon>Artomyces</taxon>
    </lineage>
</organism>
<evidence type="ECO:0000313" key="2">
    <source>
        <dbReference type="Proteomes" id="UP000814140"/>
    </source>
</evidence>
<gene>
    <name evidence="1" type="ORF">BV25DRAFT_120546</name>
</gene>
<name>A0ACB8TLC8_9AGAM</name>
<proteinExistence type="predicted"/>
<sequence>MPLHRWPVAFPTPLKTTLTVWRSACTSLLCIRAGASLSVTFNASCSQPPLSCATNAAIYRHCGNVSRILLTYRAAANRAKGLAACAPCPMRSVAGVAAAHQSLSPPCACSSSMINRPDKRTHQSFTQLHHRSLLSSIPLSVASPDFFDFAS</sequence>